<dbReference type="Proteomes" id="UP000525298">
    <property type="component" value="Unassembled WGS sequence"/>
</dbReference>
<feature type="binding site" evidence="4">
    <location>
        <position position="76"/>
    </location>
    <ligand>
        <name>Zn(2+)</name>
        <dbReference type="ChEBI" id="CHEBI:29105"/>
    </ligand>
</feature>
<evidence type="ECO:0000256" key="4">
    <source>
        <dbReference type="HAMAP-Rule" id="MF_00213"/>
    </source>
</evidence>
<dbReference type="NCBIfam" id="TIGR00100">
    <property type="entry name" value="hypA"/>
    <property type="match status" value="1"/>
</dbReference>
<feature type="binding site" evidence="4">
    <location>
        <position position="73"/>
    </location>
    <ligand>
        <name>Zn(2+)</name>
        <dbReference type="ChEBI" id="CHEBI:29105"/>
    </ligand>
</feature>
<evidence type="ECO:0000313" key="5">
    <source>
        <dbReference type="EMBL" id="MBA2881987.1"/>
    </source>
</evidence>
<dbReference type="AlphaFoldDB" id="A0A7W0HL77"/>
<keyword evidence="1 4" id="KW-0533">Nickel</keyword>
<evidence type="ECO:0000256" key="1">
    <source>
        <dbReference type="ARBA" id="ARBA00022596"/>
    </source>
</evidence>
<proteinExistence type="inferred from homology"/>
<feature type="binding site" evidence="4">
    <location>
        <position position="2"/>
    </location>
    <ligand>
        <name>Ni(2+)</name>
        <dbReference type="ChEBI" id="CHEBI:49786"/>
    </ligand>
</feature>
<evidence type="ECO:0000256" key="2">
    <source>
        <dbReference type="ARBA" id="ARBA00022723"/>
    </source>
</evidence>
<dbReference type="PIRSF" id="PIRSF004761">
    <property type="entry name" value="Hydrgn_mat_HypA"/>
    <property type="match status" value="1"/>
</dbReference>
<dbReference type="GO" id="GO:0051604">
    <property type="term" value="P:protein maturation"/>
    <property type="evidence" value="ECO:0007669"/>
    <property type="project" value="InterPro"/>
</dbReference>
<dbReference type="Pfam" id="PF01155">
    <property type="entry name" value="HypA"/>
    <property type="match status" value="1"/>
</dbReference>
<dbReference type="PANTHER" id="PTHR34535">
    <property type="entry name" value="HYDROGENASE MATURATION FACTOR HYPA"/>
    <property type="match status" value="1"/>
</dbReference>
<comment type="caution">
    <text evidence="5">The sequence shown here is derived from an EMBL/GenBank/DDBJ whole genome shotgun (WGS) entry which is preliminary data.</text>
</comment>
<dbReference type="RefSeq" id="WP_181551640.1">
    <property type="nucleotide sequence ID" value="NZ_JACDUS010000006.1"/>
</dbReference>
<dbReference type="Gene3D" id="3.30.2320.80">
    <property type="match status" value="1"/>
</dbReference>
<dbReference type="GO" id="GO:0008270">
    <property type="term" value="F:zinc ion binding"/>
    <property type="evidence" value="ECO:0007669"/>
    <property type="project" value="UniProtKB-UniRule"/>
</dbReference>
<evidence type="ECO:0000256" key="3">
    <source>
        <dbReference type="ARBA" id="ARBA00022833"/>
    </source>
</evidence>
<reference evidence="5 6" key="1">
    <citation type="submission" date="2020-07" db="EMBL/GenBank/DDBJ databases">
        <title>Genomic Encyclopedia of Type Strains, Phase IV (KMG-IV): sequencing the most valuable type-strain genomes for metagenomic binning, comparative biology and taxonomic classification.</title>
        <authorList>
            <person name="Goeker M."/>
        </authorList>
    </citation>
    <scope>NUCLEOTIDE SEQUENCE [LARGE SCALE GENOMIC DNA]</scope>
    <source>
        <strain evidence="5 6">DSM 17721</strain>
    </source>
</reference>
<feature type="binding site" evidence="4">
    <location>
        <position position="95"/>
    </location>
    <ligand>
        <name>Zn(2+)</name>
        <dbReference type="ChEBI" id="CHEBI:29105"/>
    </ligand>
</feature>
<comment type="similarity">
    <text evidence="4">Belongs to the HypA/HybF family.</text>
</comment>
<dbReference type="GO" id="GO:0016151">
    <property type="term" value="F:nickel cation binding"/>
    <property type="evidence" value="ECO:0007669"/>
    <property type="project" value="UniProtKB-UniRule"/>
</dbReference>
<dbReference type="HAMAP" id="MF_00213">
    <property type="entry name" value="HypA_HybF"/>
    <property type="match status" value="1"/>
</dbReference>
<evidence type="ECO:0000313" key="6">
    <source>
        <dbReference type="Proteomes" id="UP000525298"/>
    </source>
</evidence>
<keyword evidence="6" id="KW-1185">Reference proteome</keyword>
<accession>A0A7W0HL77</accession>
<organism evidence="5 6">
    <name type="scientific">Desulfosalsimonas propionicica</name>
    <dbReference type="NCBI Taxonomy" id="332175"/>
    <lineage>
        <taxon>Bacteria</taxon>
        <taxon>Pseudomonadati</taxon>
        <taxon>Thermodesulfobacteriota</taxon>
        <taxon>Desulfobacteria</taxon>
        <taxon>Desulfobacterales</taxon>
        <taxon>Desulfosalsimonadaceae</taxon>
        <taxon>Desulfosalsimonas</taxon>
    </lineage>
</organism>
<name>A0A7W0HL77_9BACT</name>
<comment type="function">
    <text evidence="4">Involved in the maturation of [NiFe] hydrogenases. Required for nickel insertion into the metal center of the hydrogenase.</text>
</comment>
<keyword evidence="2 4" id="KW-0479">Metal-binding</keyword>
<sequence>MHELPVTESILEIVVKHAKQNQVSRVVSITLEVGELSDLENEWLQHYFDYLSKDTLAAGAELKIQRAPIVLKCRKCGHEFRIQKDELGLTDCPQCGTAGDVSLVSGRQYHIKEMEAV</sequence>
<gene>
    <name evidence="4" type="primary">hypA</name>
    <name evidence="5" type="ORF">HNR65_002321</name>
</gene>
<feature type="binding site" evidence="4">
    <location>
        <position position="92"/>
    </location>
    <ligand>
        <name>Zn(2+)</name>
        <dbReference type="ChEBI" id="CHEBI:29105"/>
    </ligand>
</feature>
<dbReference type="InterPro" id="IPR000688">
    <property type="entry name" value="HypA/HybF"/>
</dbReference>
<dbReference type="EMBL" id="JACDUS010000006">
    <property type="protein sequence ID" value="MBA2881987.1"/>
    <property type="molecule type" value="Genomic_DNA"/>
</dbReference>
<dbReference type="PANTHER" id="PTHR34535:SF3">
    <property type="entry name" value="HYDROGENASE MATURATION FACTOR HYPA"/>
    <property type="match status" value="1"/>
</dbReference>
<keyword evidence="3 4" id="KW-0862">Zinc</keyword>
<protein>
    <recommendedName>
        <fullName evidence="4">Hydrogenase maturation factor HypA</fullName>
    </recommendedName>
</protein>